<reference evidence="2" key="1">
    <citation type="submission" date="2024-06" db="UniProtKB">
        <authorList>
            <consortium name="RefSeq"/>
        </authorList>
    </citation>
    <scope>NUCLEOTIDE SEQUENCE [LARGE SCALE GENOMIC DNA]</scope>
</reference>
<organism evidence="2 3">
    <name type="scientific">Crassostrea virginica</name>
    <name type="common">Eastern oyster</name>
    <dbReference type="NCBI Taxonomy" id="6565"/>
    <lineage>
        <taxon>Eukaryota</taxon>
        <taxon>Metazoa</taxon>
        <taxon>Spiralia</taxon>
        <taxon>Lophotrochozoa</taxon>
        <taxon>Mollusca</taxon>
        <taxon>Bivalvia</taxon>
        <taxon>Autobranchia</taxon>
        <taxon>Pteriomorphia</taxon>
        <taxon>Ostreida</taxon>
        <taxon>Ostreoidea</taxon>
        <taxon>Ostreidae</taxon>
        <taxon>Crassostrea</taxon>
    </lineage>
</organism>
<dbReference type="KEGG" id="cvn:111133058"/>
<evidence type="ECO:0000313" key="3">
    <source>
        <dbReference type="RefSeq" id="XP_022337234.1"/>
    </source>
</evidence>
<dbReference type="Proteomes" id="UP000694844">
    <property type="component" value="Chromosome 1"/>
</dbReference>
<proteinExistence type="predicted"/>
<protein>
    <submittedName>
        <fullName evidence="3">Uncharacterized protein LOC111133058</fullName>
    </submittedName>
</protein>
<evidence type="ECO:0000313" key="2">
    <source>
        <dbReference type="Proteomes" id="UP000694844"/>
    </source>
</evidence>
<keyword evidence="2" id="KW-1185">Reference proteome</keyword>
<gene>
    <name evidence="3" type="primary">LOC111133058</name>
</gene>
<keyword evidence="1" id="KW-1133">Transmembrane helix</keyword>
<dbReference type="GeneID" id="111133058"/>
<dbReference type="OrthoDB" id="10542458at2759"/>
<feature type="transmembrane region" description="Helical" evidence="1">
    <location>
        <begin position="143"/>
        <end position="168"/>
    </location>
</feature>
<evidence type="ECO:0000256" key="1">
    <source>
        <dbReference type="SAM" id="Phobius"/>
    </source>
</evidence>
<sequence>MYLHIQRTIRRCLVFIEFAIQFSTVIGQEGNVNLPSKITVSENTKTGVIVFSLEPGNYALVNAFPEITTNAFSYSERTGEVTVKDSSLLDYEGYHKSFVMRFEERITEGNPVGGDLVLLIELQDVQETSDSSSCCSDVSTIKWLVPVCSGIELLTVIIWTTILLVCLIKKK</sequence>
<name>A0A8B8EC39_CRAVI</name>
<dbReference type="RefSeq" id="XP_022337234.1">
    <property type="nucleotide sequence ID" value="XM_022481526.1"/>
</dbReference>
<keyword evidence="1" id="KW-0812">Transmembrane</keyword>
<reference evidence="3" key="2">
    <citation type="submission" date="2025-08" db="UniProtKB">
        <authorList>
            <consortium name="RefSeq"/>
        </authorList>
    </citation>
    <scope>IDENTIFICATION</scope>
    <source>
        <tissue evidence="3">Whole sample</tissue>
    </source>
</reference>
<dbReference type="AlphaFoldDB" id="A0A8B8EC39"/>
<keyword evidence="1" id="KW-0472">Membrane</keyword>
<accession>A0A8B8EC39</accession>